<dbReference type="GO" id="GO:0009279">
    <property type="term" value="C:cell outer membrane"/>
    <property type="evidence" value="ECO:0007669"/>
    <property type="project" value="TreeGrafter"/>
</dbReference>
<reference evidence="2 3" key="1">
    <citation type="submission" date="2019-02" db="EMBL/GenBank/DDBJ databases">
        <title>Deep-cultivation of Planctomycetes and their phenomic and genomic characterization uncovers novel biology.</title>
        <authorList>
            <person name="Wiegand S."/>
            <person name="Jogler M."/>
            <person name="Boedeker C."/>
            <person name="Pinto D."/>
            <person name="Vollmers J."/>
            <person name="Rivas-Marin E."/>
            <person name="Kohn T."/>
            <person name="Peeters S.H."/>
            <person name="Heuer A."/>
            <person name="Rast P."/>
            <person name="Oberbeckmann S."/>
            <person name="Bunk B."/>
            <person name="Jeske O."/>
            <person name="Meyerdierks A."/>
            <person name="Storesund J.E."/>
            <person name="Kallscheuer N."/>
            <person name="Luecker S."/>
            <person name="Lage O.M."/>
            <person name="Pohl T."/>
            <person name="Merkel B.J."/>
            <person name="Hornburger P."/>
            <person name="Mueller R.-W."/>
            <person name="Bruemmer F."/>
            <person name="Labrenz M."/>
            <person name="Spormann A.M."/>
            <person name="Op den Camp H."/>
            <person name="Overmann J."/>
            <person name="Amann R."/>
            <person name="Jetten M.S.M."/>
            <person name="Mascher T."/>
            <person name="Medema M.H."/>
            <person name="Devos D.P."/>
            <person name="Kaster A.-K."/>
            <person name="Ovreas L."/>
            <person name="Rohde M."/>
            <person name="Galperin M.Y."/>
            <person name="Jogler C."/>
        </authorList>
    </citation>
    <scope>NUCLEOTIDE SEQUENCE [LARGE SCALE GENOMIC DNA]</scope>
    <source>
        <strain evidence="2 3">Pan44</strain>
    </source>
</reference>
<feature type="chain" id="PRO_5021945071" evidence="1">
    <location>
        <begin position="28"/>
        <end position="1025"/>
    </location>
</feature>
<protein>
    <submittedName>
        <fullName evidence="2">LPS-assembly protein LptD</fullName>
    </submittedName>
</protein>
<evidence type="ECO:0000256" key="1">
    <source>
        <dbReference type="SAM" id="SignalP"/>
    </source>
</evidence>
<keyword evidence="1" id="KW-0732">Signal</keyword>
<dbReference type="InterPro" id="IPR050218">
    <property type="entry name" value="LptD"/>
</dbReference>
<dbReference type="GO" id="GO:1990351">
    <property type="term" value="C:transporter complex"/>
    <property type="evidence" value="ECO:0007669"/>
    <property type="project" value="TreeGrafter"/>
</dbReference>
<evidence type="ECO:0000313" key="2">
    <source>
        <dbReference type="EMBL" id="QDT54307.1"/>
    </source>
</evidence>
<feature type="signal peptide" evidence="1">
    <location>
        <begin position="1"/>
        <end position="27"/>
    </location>
</feature>
<dbReference type="AlphaFoldDB" id="A0A517SDX0"/>
<accession>A0A517SDX0</accession>
<dbReference type="Proteomes" id="UP000315700">
    <property type="component" value="Chromosome"/>
</dbReference>
<dbReference type="PANTHER" id="PTHR30189:SF1">
    <property type="entry name" value="LPS-ASSEMBLY PROTEIN LPTD"/>
    <property type="match status" value="1"/>
</dbReference>
<keyword evidence="3" id="KW-1185">Reference proteome</keyword>
<dbReference type="KEGG" id="ccos:Pan44_23360"/>
<dbReference type="EMBL" id="CP036271">
    <property type="protein sequence ID" value="QDT54307.1"/>
    <property type="molecule type" value="Genomic_DNA"/>
</dbReference>
<evidence type="ECO:0000313" key="3">
    <source>
        <dbReference type="Proteomes" id="UP000315700"/>
    </source>
</evidence>
<sequence length="1025" mass="113341" precursor="true">MVSPRFRAQAGIIVAMLGALLSASASADESSRIAGPPSTLPIASDPTVLPSDPISISSRYGQQWVDPDGTKIVLLRGNCVIEQGQRRYEADQLVLFGSMASQPGDPTQVFAYLDGALGGGVHIQTPGHREQIARDHIELVTTGKFEIFVPPDAMVEIPGSNQRAIPTLSGSNERVVVRAIERRNSTLRRTALSIRTASQQLPALPSPGFPTPVSTPRRRLTINPRYIAQEPSVSTSVNQAVTPAEYVITVTNGVNIVVDNVPVQVGGQLMLTQIDLTADRAIIWTDAPASSNQFAFDLNENTPCQVYLEGNIVARIGSNEARASQAFYDINNRRGQLVNAEVRTYLPQIDGMLRLRADSIRQLSESNFHARNAFVTTSAFGRPGYRVEGADIFVEERFDPSGRIDPGTGMPSTASPQITALNTRFYVEELPIFGLPYVSAPAENLQVPFERLNFGYSSIFGATVHSVFNVETLFGFDLPEGVDMGVQFDYMTKRGPGLGLNTDYDVDGHLLGLPAHHEGTSKLYYLHDMGEDNLGRDRRDLAAPNNRGRAMWRNRTDLSVDTWINAEVDYISDRNFREQFDETGWDRDKDSETLVNLSHQFGNGQFNALVKGRINDFSDQTDWLPKFDLFNLGEPLFGDALTWSSHSSVGYGRIQTAEAPSDPQDVFTPLPYLQDASGLVGMTRHELNAPFMLGAMNVSPYVMGEAAAWGEDYNGDSLARLYGSAGIRGSLQFFKALPDYRDPIFGLNGLAHKSQIDFDYYYAQSTKDLDEIPQYNEFDEDAQDRFRERYIPLEFGGVLPPEFDPRFYALRSGAGRGVADPYFELVDDQHVLRLGWRNRLQTKVGPPDRPRIKDWMIFDLEGTIFPNADRDNFGETLGLINGRYIWNVGERTSLLASGVFDVFDGGQRIWNAGVLTQRGARGSLYVGFRQVDVGPIESQLITGSYSYRMSQKWVSTLGAAYDIAEGRDRGESLTITRIGESFLLHLGFGFDVSRNNVGIGVSLEPRLGPFDATSTQLSSLLGINR</sequence>
<proteinExistence type="predicted"/>
<name>A0A517SDX0_9PLAN</name>
<dbReference type="OrthoDB" id="251461at2"/>
<dbReference type="PANTHER" id="PTHR30189">
    <property type="entry name" value="LPS-ASSEMBLY PROTEIN"/>
    <property type="match status" value="1"/>
</dbReference>
<gene>
    <name evidence="2" type="primary">lptD</name>
    <name evidence="2" type="ORF">Pan44_23360</name>
</gene>
<dbReference type="InParanoid" id="A0A517SDX0"/>
<organism evidence="2 3">
    <name type="scientific">Caulifigura coniformis</name>
    <dbReference type="NCBI Taxonomy" id="2527983"/>
    <lineage>
        <taxon>Bacteria</taxon>
        <taxon>Pseudomonadati</taxon>
        <taxon>Planctomycetota</taxon>
        <taxon>Planctomycetia</taxon>
        <taxon>Planctomycetales</taxon>
        <taxon>Planctomycetaceae</taxon>
        <taxon>Caulifigura</taxon>
    </lineage>
</organism>
<dbReference type="RefSeq" id="WP_145030179.1">
    <property type="nucleotide sequence ID" value="NZ_CP036271.1"/>
</dbReference>